<proteinExistence type="predicted"/>
<feature type="transmembrane region" description="Helical" evidence="1">
    <location>
        <begin position="213"/>
        <end position="246"/>
    </location>
</feature>
<gene>
    <name evidence="2" type="ORF">ACFO5K_16715</name>
</gene>
<keyword evidence="3" id="KW-1185">Reference proteome</keyword>
<accession>A0ABV8VLT0</accession>
<organism evidence="2 3">
    <name type="scientific">Nocardia halotolerans</name>
    <dbReference type="NCBI Taxonomy" id="1755878"/>
    <lineage>
        <taxon>Bacteria</taxon>
        <taxon>Bacillati</taxon>
        <taxon>Actinomycetota</taxon>
        <taxon>Actinomycetes</taxon>
        <taxon>Mycobacteriales</taxon>
        <taxon>Nocardiaceae</taxon>
        <taxon>Nocardia</taxon>
    </lineage>
</organism>
<sequence length="425" mass="48262">MDTEHYIPFRKNAVIGMCAEELAPAERTSFEEFARILAAVLHHRFHRRIEILLDAYHQVDPADDVQVVNTVTEEQRTAARQRLETELVALAEAANYTRVSDEELNRAFEDHALVKVRMEVDTEGLDRVLIFRRGESERTHEVKSLFGLRRKTVEFTNYAKVLVFVAFTAGVPPGDKQYTPGSVMVKLFRNVPRADLEMLYPNVRVRMRSLDKLLIGVPAVISGVVVIATKLLTSLGLLLLLVGFWVGLRDDPVELDQTTLISMGAGFAAFGGYLMRQVNKFKNRKIQFMKALSEHLYFRTLANDASVFHHLLGAAEESEVKEAVLAYYFLHTAEHPLTVPELDQQVEEWFARRWDTEVEFDVDDGVRKLRTLDLITDAGDGRIAAVPLPEAKQRLDHLWDHVFDYNDELDVTADRAGDSGQRSAL</sequence>
<dbReference type="PANTHER" id="PTHR33645:SF11">
    <property type="entry name" value="AMINOPEPTIDASE (DUF3754)"/>
    <property type="match status" value="1"/>
</dbReference>
<keyword evidence="1" id="KW-1133">Transmembrane helix</keyword>
<keyword evidence="1" id="KW-0812">Transmembrane</keyword>
<keyword evidence="1" id="KW-0472">Membrane</keyword>
<dbReference type="Proteomes" id="UP001595844">
    <property type="component" value="Unassembled WGS sequence"/>
</dbReference>
<dbReference type="Pfam" id="PF12576">
    <property type="entry name" value="DUF3754"/>
    <property type="match status" value="1"/>
</dbReference>
<name>A0ABV8VLT0_9NOCA</name>
<comment type="caution">
    <text evidence="2">The sequence shown here is derived from an EMBL/GenBank/DDBJ whole genome shotgun (WGS) entry which is preliminary data.</text>
</comment>
<dbReference type="EMBL" id="JBHSDL010000014">
    <property type="protein sequence ID" value="MFC4375745.1"/>
    <property type="molecule type" value="Genomic_DNA"/>
</dbReference>
<dbReference type="PANTHER" id="PTHR33645">
    <property type="entry name" value="AMINOPEPTIDASE (DUF3754)"/>
    <property type="match status" value="1"/>
</dbReference>
<feature type="transmembrane region" description="Helical" evidence="1">
    <location>
        <begin position="258"/>
        <end position="275"/>
    </location>
</feature>
<dbReference type="InterPro" id="IPR022227">
    <property type="entry name" value="DUF3754"/>
</dbReference>
<protein>
    <submittedName>
        <fullName evidence="2">TMEM143 family protein</fullName>
    </submittedName>
</protein>
<dbReference type="RefSeq" id="WP_378562948.1">
    <property type="nucleotide sequence ID" value="NZ_JBHSDL010000014.1"/>
</dbReference>
<evidence type="ECO:0000256" key="1">
    <source>
        <dbReference type="SAM" id="Phobius"/>
    </source>
</evidence>
<evidence type="ECO:0000313" key="2">
    <source>
        <dbReference type="EMBL" id="MFC4375745.1"/>
    </source>
</evidence>
<evidence type="ECO:0000313" key="3">
    <source>
        <dbReference type="Proteomes" id="UP001595844"/>
    </source>
</evidence>
<reference evidence="3" key="1">
    <citation type="journal article" date="2019" name="Int. J. Syst. Evol. Microbiol.">
        <title>The Global Catalogue of Microorganisms (GCM) 10K type strain sequencing project: providing services to taxonomists for standard genome sequencing and annotation.</title>
        <authorList>
            <consortium name="The Broad Institute Genomics Platform"/>
            <consortium name="The Broad Institute Genome Sequencing Center for Infectious Disease"/>
            <person name="Wu L."/>
            <person name="Ma J."/>
        </authorList>
    </citation>
    <scope>NUCLEOTIDE SEQUENCE [LARGE SCALE GENOMIC DNA]</scope>
    <source>
        <strain evidence="3">IBRC-M 10490</strain>
    </source>
</reference>